<dbReference type="AlphaFoldDB" id="A0A2G8KIR9"/>
<keyword evidence="1" id="KW-0862">Zinc</keyword>
<protein>
    <recommendedName>
        <fullName evidence="7">Integrase catalytic domain-containing protein</fullName>
    </recommendedName>
</protein>
<evidence type="ECO:0000256" key="2">
    <source>
        <dbReference type="SAM" id="MobiDB-lite"/>
    </source>
</evidence>
<dbReference type="EMBL" id="MRZV01000553">
    <property type="protein sequence ID" value="PIK47860.1"/>
    <property type="molecule type" value="Genomic_DNA"/>
</dbReference>
<dbReference type="PANTHER" id="PTHR37984">
    <property type="entry name" value="PROTEIN CBG26694"/>
    <property type="match status" value="1"/>
</dbReference>
<feature type="compositionally biased region" description="Polar residues" evidence="2">
    <location>
        <begin position="621"/>
        <end position="633"/>
    </location>
</feature>
<dbReference type="Gene3D" id="4.10.60.10">
    <property type="entry name" value="Zinc finger, CCHC-type"/>
    <property type="match status" value="1"/>
</dbReference>
<feature type="domain" description="CCHC-type" evidence="3">
    <location>
        <begin position="59"/>
        <end position="73"/>
    </location>
</feature>
<keyword evidence="1" id="KW-0863">Zinc-finger</keyword>
<dbReference type="InterPro" id="IPR043128">
    <property type="entry name" value="Rev_trsase/Diguanyl_cyclase"/>
</dbReference>
<evidence type="ECO:0000313" key="6">
    <source>
        <dbReference type="Proteomes" id="UP000230750"/>
    </source>
</evidence>
<feature type="compositionally biased region" description="Low complexity" evidence="2">
    <location>
        <begin position="635"/>
        <end position="652"/>
    </location>
</feature>
<dbReference type="SUPFAM" id="SSF57756">
    <property type="entry name" value="Retrovirus zinc finger-like domains"/>
    <property type="match status" value="1"/>
</dbReference>
<dbReference type="CDD" id="cd01647">
    <property type="entry name" value="RT_LTR"/>
    <property type="match status" value="1"/>
</dbReference>
<dbReference type="FunFam" id="3.30.70.270:FF:000003">
    <property type="entry name" value="Transposon Ty3-G Gag-Pol polyprotein"/>
    <property type="match status" value="1"/>
</dbReference>
<dbReference type="STRING" id="307972.A0A2G8KIR9"/>
<dbReference type="InterPro" id="IPR012337">
    <property type="entry name" value="RNaseH-like_sf"/>
</dbReference>
<dbReference type="Pfam" id="PF00078">
    <property type="entry name" value="RVT_1"/>
    <property type="match status" value="1"/>
</dbReference>
<dbReference type="SUPFAM" id="SSF56672">
    <property type="entry name" value="DNA/RNA polymerases"/>
    <property type="match status" value="1"/>
</dbReference>
<evidence type="ECO:0000256" key="1">
    <source>
        <dbReference type="PROSITE-ProRule" id="PRU00047"/>
    </source>
</evidence>
<dbReference type="Proteomes" id="UP000230750">
    <property type="component" value="Unassembled WGS sequence"/>
</dbReference>
<dbReference type="GO" id="GO:0015074">
    <property type="term" value="P:DNA integration"/>
    <property type="evidence" value="ECO:0007669"/>
    <property type="project" value="InterPro"/>
</dbReference>
<evidence type="ECO:0008006" key="7">
    <source>
        <dbReference type="Google" id="ProtNLM"/>
    </source>
</evidence>
<evidence type="ECO:0000313" key="5">
    <source>
        <dbReference type="EMBL" id="PIK47860.1"/>
    </source>
</evidence>
<feature type="region of interest" description="Disordered" evidence="2">
    <location>
        <begin position="512"/>
        <end position="537"/>
    </location>
</feature>
<feature type="domain" description="Integrase catalytic" evidence="4">
    <location>
        <begin position="354"/>
        <end position="503"/>
    </location>
</feature>
<dbReference type="FunFam" id="3.30.420.10:FF:000063">
    <property type="entry name" value="Retrovirus-related Pol polyprotein from transposon 297-like Protein"/>
    <property type="match status" value="1"/>
</dbReference>
<feature type="region of interest" description="Disordered" evidence="2">
    <location>
        <begin position="1"/>
        <end position="54"/>
    </location>
</feature>
<dbReference type="InterPro" id="IPR043502">
    <property type="entry name" value="DNA/RNA_pol_sf"/>
</dbReference>
<evidence type="ECO:0000259" key="4">
    <source>
        <dbReference type="PROSITE" id="PS50994"/>
    </source>
</evidence>
<dbReference type="PROSITE" id="PS50158">
    <property type="entry name" value="ZF_CCHC"/>
    <property type="match status" value="2"/>
</dbReference>
<feature type="compositionally biased region" description="Basic and acidic residues" evidence="2">
    <location>
        <begin position="517"/>
        <end position="534"/>
    </location>
</feature>
<dbReference type="SUPFAM" id="SSF53098">
    <property type="entry name" value="Ribonuclease H-like"/>
    <property type="match status" value="1"/>
</dbReference>
<dbReference type="Pfam" id="PF00665">
    <property type="entry name" value="rve"/>
    <property type="match status" value="1"/>
</dbReference>
<dbReference type="PROSITE" id="PS50994">
    <property type="entry name" value="INTEGRASE"/>
    <property type="match status" value="1"/>
</dbReference>
<dbReference type="InterPro" id="IPR001878">
    <property type="entry name" value="Znf_CCHC"/>
</dbReference>
<dbReference type="InterPro" id="IPR036397">
    <property type="entry name" value="RNaseH_sf"/>
</dbReference>
<dbReference type="InterPro" id="IPR000477">
    <property type="entry name" value="RT_dom"/>
</dbReference>
<feature type="compositionally biased region" description="Basic and acidic residues" evidence="2">
    <location>
        <begin position="1"/>
        <end position="11"/>
    </location>
</feature>
<dbReference type="GO" id="GO:0008270">
    <property type="term" value="F:zinc ion binding"/>
    <property type="evidence" value="ECO:0007669"/>
    <property type="project" value="UniProtKB-KW"/>
</dbReference>
<dbReference type="Gene3D" id="3.10.10.10">
    <property type="entry name" value="HIV Type 1 Reverse Transcriptase, subunit A, domain 1"/>
    <property type="match status" value="1"/>
</dbReference>
<name>A0A2G8KIR9_STIJA</name>
<dbReference type="SMART" id="SM00343">
    <property type="entry name" value="ZnF_C2HC"/>
    <property type="match status" value="2"/>
</dbReference>
<comment type="caution">
    <text evidence="5">The sequence shown here is derived from an EMBL/GenBank/DDBJ whole genome shotgun (WGS) entry which is preliminary data.</text>
</comment>
<dbReference type="InterPro" id="IPR036875">
    <property type="entry name" value="Znf_CCHC_sf"/>
</dbReference>
<dbReference type="Gene3D" id="3.30.420.10">
    <property type="entry name" value="Ribonuclease H-like superfamily/Ribonuclease H"/>
    <property type="match status" value="1"/>
</dbReference>
<dbReference type="GO" id="GO:0003676">
    <property type="term" value="F:nucleic acid binding"/>
    <property type="evidence" value="ECO:0007669"/>
    <property type="project" value="InterPro"/>
</dbReference>
<dbReference type="OrthoDB" id="8049531at2759"/>
<accession>A0A2G8KIR9</accession>
<dbReference type="Gene3D" id="3.30.70.270">
    <property type="match status" value="1"/>
</dbReference>
<dbReference type="InterPro" id="IPR001584">
    <property type="entry name" value="Integrase_cat-core"/>
</dbReference>
<reference evidence="5 6" key="1">
    <citation type="journal article" date="2017" name="PLoS Biol.">
        <title>The sea cucumber genome provides insights into morphological evolution and visceral regeneration.</title>
        <authorList>
            <person name="Zhang X."/>
            <person name="Sun L."/>
            <person name="Yuan J."/>
            <person name="Sun Y."/>
            <person name="Gao Y."/>
            <person name="Zhang L."/>
            <person name="Li S."/>
            <person name="Dai H."/>
            <person name="Hamel J.F."/>
            <person name="Liu C."/>
            <person name="Yu Y."/>
            <person name="Liu S."/>
            <person name="Lin W."/>
            <person name="Guo K."/>
            <person name="Jin S."/>
            <person name="Xu P."/>
            <person name="Storey K.B."/>
            <person name="Huan P."/>
            <person name="Zhang T."/>
            <person name="Zhou Y."/>
            <person name="Zhang J."/>
            <person name="Lin C."/>
            <person name="Li X."/>
            <person name="Xing L."/>
            <person name="Huo D."/>
            <person name="Sun M."/>
            <person name="Wang L."/>
            <person name="Mercier A."/>
            <person name="Li F."/>
            <person name="Yang H."/>
            <person name="Xiang J."/>
        </authorList>
    </citation>
    <scope>NUCLEOTIDE SEQUENCE [LARGE SCALE GENOMIC DNA]</scope>
    <source>
        <strain evidence="5">Shaxun</strain>
        <tissue evidence="5">Muscle</tissue>
    </source>
</reference>
<feature type="domain" description="CCHC-type" evidence="3">
    <location>
        <begin position="79"/>
        <end position="94"/>
    </location>
</feature>
<feature type="compositionally biased region" description="Polar residues" evidence="2">
    <location>
        <begin position="14"/>
        <end position="26"/>
    </location>
</feature>
<keyword evidence="1" id="KW-0479">Metal-binding</keyword>
<organism evidence="5 6">
    <name type="scientific">Stichopus japonicus</name>
    <name type="common">Sea cucumber</name>
    <dbReference type="NCBI Taxonomy" id="307972"/>
    <lineage>
        <taxon>Eukaryota</taxon>
        <taxon>Metazoa</taxon>
        <taxon>Echinodermata</taxon>
        <taxon>Eleutherozoa</taxon>
        <taxon>Echinozoa</taxon>
        <taxon>Holothuroidea</taxon>
        <taxon>Aspidochirotacea</taxon>
        <taxon>Aspidochirotida</taxon>
        <taxon>Stichopodidae</taxon>
        <taxon>Apostichopus</taxon>
    </lineage>
</organism>
<sequence length="683" mass="75969">MAGIATREHIDAGSSVSTNRLNWRSPQGQGRRGQGTNRNNDKHNRPNQQPWQANSAQSCYRCGGSNHKPDDCRFREVNCHSCGKKGHIQRACRSGAKGPQSQKVRRIRRGQGVTATTPSQLAIGLWRMLFLDDESARLLVMNTHKGLLSPKRLCYGVKTAPAIFQETMDKILSGLDNVFCYIDDILIATENENSHLKALEAVFARLNMHNVRLNGTKCQFMKSKIRYLGHELTSEGVSPLQDKIEAIQKAPRPTNVSELKSFLGMNANADLLSRLPVGEASSGDPEEYFVFETVLMETPITATEISKHTDKDPVLAKVLEFTLSGWPNHCVDPAIQPYFTRRDELSLEDGCLIWGRRPWQRVHIDYAEVKGQNFLLVVDSHSKWLEVLPMNTTTSTATINVLRTLFARYGLPIQLVSDNGPQFRSEEFQNFLKSNGVDHTLTPPYHPATNGLAERNVQTFKNAFAKSSGETLGHKVANVLFTLRNTPNTTTGKTPSELFLKRSPRTRLSLVKPSLQRKVEKRQDAAKQQRDRSSSVRQFDLYQPVRVRNVRGGKDRWIPGTIVKVKGPRTYIVRIPGNNRRFVHSDHLIPDDTGANAMAGKPNINSPMDDDVVSVPVNVPQTTRELGQSSNLDQPGPSTTSPVVSGSPVHTGQTPVVVAESPAPSATVTRSGRVVRPPKRLEI</sequence>
<gene>
    <name evidence="5" type="ORF">BSL78_15277</name>
</gene>
<proteinExistence type="predicted"/>
<evidence type="ECO:0000259" key="3">
    <source>
        <dbReference type="PROSITE" id="PS50158"/>
    </source>
</evidence>
<keyword evidence="6" id="KW-1185">Reference proteome</keyword>
<dbReference type="PANTHER" id="PTHR37984:SF10">
    <property type="entry name" value="RIBONUCLEASE H"/>
    <property type="match status" value="1"/>
</dbReference>
<dbReference type="InterPro" id="IPR050951">
    <property type="entry name" value="Retrovirus_Pol_polyprotein"/>
</dbReference>
<feature type="region of interest" description="Disordered" evidence="2">
    <location>
        <begin position="593"/>
        <end position="683"/>
    </location>
</feature>
<feature type="region of interest" description="Disordered" evidence="2">
    <location>
        <begin position="93"/>
        <end position="113"/>
    </location>
</feature>